<dbReference type="Proteomes" id="UP000006911">
    <property type="component" value="Unassembled WGS sequence"/>
</dbReference>
<dbReference type="EMBL" id="FN430023">
    <property type="protein sequence ID" value="CAZ80407.1"/>
    <property type="molecule type" value="Genomic_DNA"/>
</dbReference>
<feature type="region of interest" description="Disordered" evidence="1">
    <location>
        <begin position="273"/>
        <end position="357"/>
    </location>
</feature>
<dbReference type="RefSeq" id="XP_002836216.1">
    <property type="nucleotide sequence ID" value="XM_002836170.1"/>
</dbReference>
<sequence length="357" mass="39514">MAATTTRQPSLLVQVSAALSRPASPTAGAPTRKPHHPKHWHIPRLLFMVKDVSHEGATKYFNTTNTQKLLHDAVISVLETLYTHETAPTTQRSITLILQSMDGIANTTGNELDNDCKEIYFSLDYIGQLSDDRTQNEILGVVRHEMVHCWQYDACGTAPGGLIEGISDFVRMKARLGPPHWTRRGDRWDAGYETTAYFLDYLCSRFGNDTVKRVNLSMKHSKYTPELWMTISGGIPVEKLWDDYKTAFNLHPTPKPEPGDDEEAKEDYVVIAKEEATTSPPRKTEAKNPQSVGEPLPVPLTPTSTHAFSMCSPGSPGPGDARPFAAGTPAAQAMLDRSRDTTSEEKPDATRLIDITP</sequence>
<dbReference type="InterPro" id="IPR007541">
    <property type="entry name" value="Uncharacterised_BSP"/>
</dbReference>
<dbReference type="PANTHER" id="PTHR33321:SF12">
    <property type="entry name" value="PLANT BASIC SECRETORY PROTEIN (BSP) FAMILY PROTEIN"/>
    <property type="match status" value="1"/>
</dbReference>
<dbReference type="KEGG" id="tml:GSTUM_00002427001"/>
<proteinExistence type="predicted"/>
<keyword evidence="3" id="KW-1185">Reference proteome</keyword>
<feature type="compositionally biased region" description="Basic and acidic residues" evidence="1">
    <location>
        <begin position="336"/>
        <end position="351"/>
    </location>
</feature>
<gene>
    <name evidence="2" type="ORF">GSTUM_00002427001</name>
</gene>
<feature type="region of interest" description="Disordered" evidence="1">
    <location>
        <begin position="18"/>
        <end position="38"/>
    </location>
</feature>
<evidence type="ECO:0000256" key="1">
    <source>
        <dbReference type="SAM" id="MobiDB-lite"/>
    </source>
</evidence>
<dbReference type="AlphaFoldDB" id="D5G7B4"/>
<dbReference type="HOGENOM" id="CLU_776564_0_0_1"/>
<organism evidence="2 3">
    <name type="scientific">Tuber melanosporum (strain Mel28)</name>
    <name type="common">Perigord black truffle</name>
    <dbReference type="NCBI Taxonomy" id="656061"/>
    <lineage>
        <taxon>Eukaryota</taxon>
        <taxon>Fungi</taxon>
        <taxon>Dikarya</taxon>
        <taxon>Ascomycota</taxon>
        <taxon>Pezizomycotina</taxon>
        <taxon>Pezizomycetes</taxon>
        <taxon>Pezizales</taxon>
        <taxon>Tuberaceae</taxon>
        <taxon>Tuber</taxon>
    </lineage>
</organism>
<dbReference type="STRING" id="656061.D5G7B4"/>
<dbReference type="PANTHER" id="PTHR33321">
    <property type="match status" value="1"/>
</dbReference>
<dbReference type="Pfam" id="PF04450">
    <property type="entry name" value="BSP"/>
    <property type="match status" value="1"/>
</dbReference>
<name>D5G7B4_TUBMM</name>
<dbReference type="eggNOG" id="ENOG502QURC">
    <property type="taxonomic scope" value="Eukaryota"/>
</dbReference>
<feature type="compositionally biased region" description="Basic and acidic residues" evidence="1">
    <location>
        <begin position="273"/>
        <end position="286"/>
    </location>
</feature>
<protein>
    <submittedName>
        <fullName evidence="2">(Perigord truffle) hypothetical protein</fullName>
    </submittedName>
</protein>
<dbReference type="OMA" id="MAIIRND"/>
<evidence type="ECO:0000313" key="3">
    <source>
        <dbReference type="Proteomes" id="UP000006911"/>
    </source>
</evidence>
<accession>D5G7B4</accession>
<dbReference type="GeneID" id="9185305"/>
<evidence type="ECO:0000313" key="2">
    <source>
        <dbReference type="EMBL" id="CAZ80407.1"/>
    </source>
</evidence>
<reference evidence="2 3" key="1">
    <citation type="journal article" date="2010" name="Nature">
        <title>Perigord black truffle genome uncovers evolutionary origins and mechanisms of symbiosis.</title>
        <authorList>
            <person name="Martin F."/>
            <person name="Kohler A."/>
            <person name="Murat C."/>
            <person name="Balestrini R."/>
            <person name="Coutinho P.M."/>
            <person name="Jaillon O."/>
            <person name="Montanini B."/>
            <person name="Morin E."/>
            <person name="Noel B."/>
            <person name="Percudani R."/>
            <person name="Porcel B."/>
            <person name="Rubini A."/>
            <person name="Amicucci A."/>
            <person name="Amselem J."/>
            <person name="Anthouard V."/>
            <person name="Arcioni S."/>
            <person name="Artiguenave F."/>
            <person name="Aury J.M."/>
            <person name="Ballario P."/>
            <person name="Bolchi A."/>
            <person name="Brenna A."/>
            <person name="Brun A."/>
            <person name="Buee M."/>
            <person name="Cantarel B."/>
            <person name="Chevalier G."/>
            <person name="Couloux A."/>
            <person name="Da Silva C."/>
            <person name="Denoeud F."/>
            <person name="Duplessis S."/>
            <person name="Ghignone S."/>
            <person name="Hilselberger B."/>
            <person name="Iotti M."/>
            <person name="Marcais B."/>
            <person name="Mello A."/>
            <person name="Miranda M."/>
            <person name="Pacioni G."/>
            <person name="Quesneville H."/>
            <person name="Riccioni C."/>
            <person name="Ruotolo R."/>
            <person name="Splivallo R."/>
            <person name="Stocchi V."/>
            <person name="Tisserant E."/>
            <person name="Viscomi A.R."/>
            <person name="Zambonelli A."/>
            <person name="Zampieri E."/>
            <person name="Henrissat B."/>
            <person name="Lebrun M.H."/>
            <person name="Paolocci F."/>
            <person name="Bonfante P."/>
            <person name="Ottonello S."/>
            <person name="Wincker P."/>
        </authorList>
    </citation>
    <scope>NUCLEOTIDE SEQUENCE [LARGE SCALE GENOMIC DNA]</scope>
    <source>
        <strain evidence="2 3">Mel28</strain>
    </source>
</reference>
<dbReference type="InParanoid" id="D5G7B4"/>